<name>A0A7J0DQS5_9ERIC</name>
<dbReference type="AlphaFoldDB" id="A0A7J0DQS5"/>
<protein>
    <recommendedName>
        <fullName evidence="1">Putative plant transposon protein domain-containing protein</fullName>
    </recommendedName>
</protein>
<dbReference type="OrthoDB" id="1559178at2759"/>
<evidence type="ECO:0000259" key="1">
    <source>
        <dbReference type="Pfam" id="PF20167"/>
    </source>
</evidence>
<dbReference type="Proteomes" id="UP000585474">
    <property type="component" value="Unassembled WGS sequence"/>
</dbReference>
<feature type="domain" description="Putative plant transposon protein" evidence="1">
    <location>
        <begin position="11"/>
        <end position="161"/>
    </location>
</feature>
<dbReference type="InterPro" id="IPR046796">
    <property type="entry name" value="Transposase_32_dom"/>
</dbReference>
<gene>
    <name evidence="2" type="ORF">Acr_00g0062350</name>
</gene>
<comment type="caution">
    <text evidence="2">The sequence shown here is derived from an EMBL/GenBank/DDBJ whole genome shotgun (WGS) entry which is preliminary data.</text>
</comment>
<dbReference type="EMBL" id="BJWL01000329">
    <property type="protein sequence ID" value="GFS39338.1"/>
    <property type="molecule type" value="Genomic_DNA"/>
</dbReference>
<accession>A0A7J0DQS5</accession>
<proteinExistence type="predicted"/>
<organism evidence="2 3">
    <name type="scientific">Actinidia rufa</name>
    <dbReference type="NCBI Taxonomy" id="165716"/>
    <lineage>
        <taxon>Eukaryota</taxon>
        <taxon>Viridiplantae</taxon>
        <taxon>Streptophyta</taxon>
        <taxon>Embryophyta</taxon>
        <taxon>Tracheophyta</taxon>
        <taxon>Spermatophyta</taxon>
        <taxon>Magnoliopsida</taxon>
        <taxon>eudicotyledons</taxon>
        <taxon>Gunneridae</taxon>
        <taxon>Pentapetalae</taxon>
        <taxon>asterids</taxon>
        <taxon>Ericales</taxon>
        <taxon>Actinidiaceae</taxon>
        <taxon>Actinidia</taxon>
    </lineage>
</organism>
<evidence type="ECO:0000313" key="2">
    <source>
        <dbReference type="EMBL" id="GFS39338.1"/>
    </source>
</evidence>
<reference evidence="3" key="1">
    <citation type="submission" date="2019-07" db="EMBL/GenBank/DDBJ databases">
        <title>De Novo Assembly of kiwifruit Actinidia rufa.</title>
        <authorList>
            <person name="Sugita-Konishi S."/>
            <person name="Sato K."/>
            <person name="Mori E."/>
            <person name="Abe Y."/>
            <person name="Kisaki G."/>
            <person name="Hamano K."/>
            <person name="Suezawa K."/>
            <person name="Otani M."/>
            <person name="Fukuda T."/>
            <person name="Manabe T."/>
            <person name="Gomi K."/>
            <person name="Tabuchi M."/>
            <person name="Akimitsu K."/>
            <person name="Kataoka I."/>
        </authorList>
    </citation>
    <scope>NUCLEOTIDE SEQUENCE [LARGE SCALE GENOMIC DNA]</scope>
    <source>
        <strain evidence="3">cv. Fuchu</strain>
    </source>
</reference>
<evidence type="ECO:0000313" key="3">
    <source>
        <dbReference type="Proteomes" id="UP000585474"/>
    </source>
</evidence>
<dbReference type="Pfam" id="PF20167">
    <property type="entry name" value="Transposase_32"/>
    <property type="match status" value="1"/>
</dbReference>
<sequence length="259" mass="29911">MANIKHRPVTKKGKERLVSWVRGKKLKVTPDTFAETFEIPREENPDFELPDVGMLDLVTTSYELLLEGDEWDVEMQCNKMRLKDKYLILFLFSCHSLMPLKRTVAMSVVRTSLLWAIGTGKSINLPRMIFLSLCATHNSLDLRGSMPFTGFLTEIFKRSKVHIPVDLTRTKPEKPINKYCLTRSEGQRKKKRVEAIASEEFSIGMAELKEAIMDFRTEFNTRMTSLEEQSSLHTTMLQEIKGMLIRMQLKNDDNDADDE</sequence>
<keyword evidence="3" id="KW-1185">Reference proteome</keyword>